<evidence type="ECO:0000313" key="3">
    <source>
        <dbReference type="Proteomes" id="UP000617145"/>
    </source>
</evidence>
<evidence type="ECO:0000259" key="1">
    <source>
        <dbReference type="Pfam" id="PF06172"/>
    </source>
</evidence>
<dbReference type="InterPro" id="IPR009327">
    <property type="entry name" value="Cupin_DUF985"/>
</dbReference>
<evidence type="ECO:0000313" key="2">
    <source>
        <dbReference type="EMBL" id="GGG59042.1"/>
    </source>
</evidence>
<dbReference type="Proteomes" id="UP000617145">
    <property type="component" value="Unassembled WGS sequence"/>
</dbReference>
<dbReference type="InterPro" id="IPR014710">
    <property type="entry name" value="RmlC-like_jellyroll"/>
</dbReference>
<organism evidence="2 3">
    <name type="scientific">Salipiger pallidus</name>
    <dbReference type="NCBI Taxonomy" id="1775170"/>
    <lineage>
        <taxon>Bacteria</taxon>
        <taxon>Pseudomonadati</taxon>
        <taxon>Pseudomonadota</taxon>
        <taxon>Alphaproteobacteria</taxon>
        <taxon>Rhodobacterales</taxon>
        <taxon>Roseobacteraceae</taxon>
        <taxon>Salipiger</taxon>
    </lineage>
</organism>
<proteinExistence type="predicted"/>
<dbReference type="Gene3D" id="2.60.120.10">
    <property type="entry name" value="Jelly Rolls"/>
    <property type="match status" value="1"/>
</dbReference>
<name>A0A8J3EDC1_9RHOB</name>
<dbReference type="EMBL" id="BMJV01000001">
    <property type="protein sequence ID" value="GGG59042.1"/>
    <property type="molecule type" value="Genomic_DNA"/>
</dbReference>
<accession>A0A8J3EDC1</accession>
<reference evidence="2" key="1">
    <citation type="journal article" date="2014" name="Int. J. Syst. Evol. Microbiol.">
        <title>Complete genome sequence of Corynebacterium casei LMG S-19264T (=DSM 44701T), isolated from a smear-ripened cheese.</title>
        <authorList>
            <consortium name="US DOE Joint Genome Institute (JGI-PGF)"/>
            <person name="Walter F."/>
            <person name="Albersmeier A."/>
            <person name="Kalinowski J."/>
            <person name="Ruckert C."/>
        </authorList>
    </citation>
    <scope>NUCLEOTIDE SEQUENCE</scope>
    <source>
        <strain evidence="2">CGMCC 1.15762</strain>
    </source>
</reference>
<reference evidence="2" key="2">
    <citation type="submission" date="2020-09" db="EMBL/GenBank/DDBJ databases">
        <authorList>
            <person name="Sun Q."/>
            <person name="Zhou Y."/>
        </authorList>
    </citation>
    <scope>NUCLEOTIDE SEQUENCE</scope>
    <source>
        <strain evidence="2">CGMCC 1.15762</strain>
    </source>
</reference>
<dbReference type="AlphaFoldDB" id="A0A8J3EDC1"/>
<dbReference type="Pfam" id="PF06172">
    <property type="entry name" value="Cupin_5"/>
    <property type="match status" value="1"/>
</dbReference>
<dbReference type="SUPFAM" id="SSF51182">
    <property type="entry name" value="RmlC-like cupins"/>
    <property type="match status" value="1"/>
</dbReference>
<gene>
    <name evidence="2" type="ORF">GCM10011415_01070</name>
</gene>
<feature type="domain" description="DUF985" evidence="1">
    <location>
        <begin position="8"/>
        <end position="94"/>
    </location>
</feature>
<comment type="caution">
    <text evidence="2">The sequence shown here is derived from an EMBL/GenBank/DDBJ whole genome shotgun (WGS) entry which is preliminary data.</text>
</comment>
<protein>
    <recommendedName>
        <fullName evidence="1">DUF985 domain-containing protein</fullName>
    </recommendedName>
</protein>
<keyword evidence="3" id="KW-1185">Reference proteome</keyword>
<dbReference type="InterPro" id="IPR011051">
    <property type="entry name" value="RmlC_Cupin_sf"/>
</dbReference>
<dbReference type="RefSeq" id="WP_229672852.1">
    <property type="nucleotide sequence ID" value="NZ_BMJV01000001.1"/>
</dbReference>
<sequence length="98" mass="11005">MQVLTADEIISLLRLAPQPEGRHCSQTWAIPPAQWTKRSSGACTLFLLKRYVRSHWRRAGAYEIWLRHAGAPLALVIAHTDADPRRDLRPGPNLPSGD</sequence>